<reference evidence="1" key="1">
    <citation type="submission" date="2018-02" db="EMBL/GenBank/DDBJ databases">
        <title>Rhizophora mucronata_Transcriptome.</title>
        <authorList>
            <person name="Meera S.P."/>
            <person name="Sreeshan A."/>
            <person name="Augustine A."/>
        </authorList>
    </citation>
    <scope>NUCLEOTIDE SEQUENCE</scope>
    <source>
        <tissue evidence="1">Leaf</tissue>
    </source>
</reference>
<dbReference type="AlphaFoldDB" id="A0A2P2IQY8"/>
<proteinExistence type="predicted"/>
<organism evidence="1">
    <name type="scientific">Rhizophora mucronata</name>
    <name type="common">Asiatic mangrove</name>
    <dbReference type="NCBI Taxonomy" id="61149"/>
    <lineage>
        <taxon>Eukaryota</taxon>
        <taxon>Viridiplantae</taxon>
        <taxon>Streptophyta</taxon>
        <taxon>Embryophyta</taxon>
        <taxon>Tracheophyta</taxon>
        <taxon>Spermatophyta</taxon>
        <taxon>Magnoliopsida</taxon>
        <taxon>eudicotyledons</taxon>
        <taxon>Gunneridae</taxon>
        <taxon>Pentapetalae</taxon>
        <taxon>rosids</taxon>
        <taxon>fabids</taxon>
        <taxon>Malpighiales</taxon>
        <taxon>Rhizophoraceae</taxon>
        <taxon>Rhizophora</taxon>
    </lineage>
</organism>
<dbReference type="EMBL" id="GGEC01003155">
    <property type="protein sequence ID" value="MBW83638.1"/>
    <property type="molecule type" value="Transcribed_RNA"/>
</dbReference>
<protein>
    <submittedName>
        <fullName evidence="1">Uncharacterized protein</fullName>
    </submittedName>
</protein>
<sequence>MTFPEMSSKSPMLANQCENMVININPVHFHVWIINSEKQQT</sequence>
<accession>A0A2P2IQY8</accession>
<name>A0A2P2IQY8_RHIMU</name>
<evidence type="ECO:0000313" key="1">
    <source>
        <dbReference type="EMBL" id="MBW83638.1"/>
    </source>
</evidence>